<evidence type="ECO:0000256" key="4">
    <source>
        <dbReference type="ARBA" id="ARBA00022475"/>
    </source>
</evidence>
<name>A0A7S8J0F3_9BACT</name>
<feature type="domain" description="Cation/H+ exchanger transmembrane" evidence="10">
    <location>
        <begin position="17"/>
        <end position="402"/>
    </location>
</feature>
<feature type="transmembrane region" description="Helical" evidence="9">
    <location>
        <begin position="296"/>
        <end position="313"/>
    </location>
</feature>
<keyword evidence="7" id="KW-0406">Ion transport</keyword>
<evidence type="ECO:0000313" key="12">
    <source>
        <dbReference type="Proteomes" id="UP000593737"/>
    </source>
</evidence>
<evidence type="ECO:0000256" key="2">
    <source>
        <dbReference type="ARBA" id="ARBA00022448"/>
    </source>
</evidence>
<keyword evidence="5 9" id="KW-0812">Transmembrane</keyword>
<dbReference type="PANTHER" id="PTHR32507">
    <property type="entry name" value="NA(+)/H(+) ANTIPORTER 1"/>
    <property type="match status" value="1"/>
</dbReference>
<dbReference type="AlphaFoldDB" id="A0A7S8J0F3"/>
<dbReference type="Gene3D" id="1.20.1530.20">
    <property type="match status" value="1"/>
</dbReference>
<dbReference type="GO" id="GO:0005886">
    <property type="term" value="C:plasma membrane"/>
    <property type="evidence" value="ECO:0007669"/>
    <property type="project" value="UniProtKB-SubCell"/>
</dbReference>
<evidence type="ECO:0000256" key="1">
    <source>
        <dbReference type="ARBA" id="ARBA00004651"/>
    </source>
</evidence>
<evidence type="ECO:0000256" key="6">
    <source>
        <dbReference type="ARBA" id="ARBA00022989"/>
    </source>
</evidence>
<evidence type="ECO:0000256" key="3">
    <source>
        <dbReference type="ARBA" id="ARBA00022449"/>
    </source>
</evidence>
<evidence type="ECO:0000256" key="7">
    <source>
        <dbReference type="ARBA" id="ARBA00023065"/>
    </source>
</evidence>
<feature type="transmembrane region" description="Helical" evidence="9">
    <location>
        <begin position="63"/>
        <end position="80"/>
    </location>
</feature>
<reference evidence="11 12" key="1">
    <citation type="journal article" date="2020" name="ISME J.">
        <title>Enrichment and physiological characterization of a novel comammox Nitrospira indicates ammonium inhibition of complete nitrification.</title>
        <authorList>
            <person name="Sakoula D."/>
            <person name="Koch H."/>
            <person name="Frank J."/>
            <person name="Jetten M.S.M."/>
            <person name="van Kessel M.A.H.J."/>
            <person name="Lucker S."/>
        </authorList>
    </citation>
    <scope>NUCLEOTIDE SEQUENCE [LARGE SCALE GENOMIC DNA]</scope>
    <source>
        <strain evidence="11">Comreactor17</strain>
    </source>
</reference>
<feature type="transmembrane region" description="Helical" evidence="9">
    <location>
        <begin position="386"/>
        <end position="406"/>
    </location>
</feature>
<dbReference type="KEGG" id="nkf:Nkreftii_003057"/>
<gene>
    <name evidence="11" type="ORF">Nkreftii_003057</name>
</gene>
<feature type="transmembrane region" description="Helical" evidence="9">
    <location>
        <begin position="319"/>
        <end position="342"/>
    </location>
</feature>
<dbReference type="InterPro" id="IPR038770">
    <property type="entry name" value="Na+/solute_symporter_sf"/>
</dbReference>
<feature type="transmembrane region" description="Helical" evidence="9">
    <location>
        <begin position="354"/>
        <end position="374"/>
    </location>
</feature>
<evidence type="ECO:0000313" key="11">
    <source>
        <dbReference type="EMBL" id="QPD05283.1"/>
    </source>
</evidence>
<evidence type="ECO:0000256" key="8">
    <source>
        <dbReference type="ARBA" id="ARBA00023136"/>
    </source>
</evidence>
<feature type="transmembrane region" description="Helical" evidence="9">
    <location>
        <begin position="219"/>
        <end position="236"/>
    </location>
</feature>
<comment type="subcellular location">
    <subcellularLocation>
        <location evidence="1">Cell membrane</location>
        <topology evidence="1">Multi-pass membrane protein</topology>
    </subcellularLocation>
</comment>
<feature type="transmembrane region" description="Helical" evidence="9">
    <location>
        <begin position="193"/>
        <end position="212"/>
    </location>
</feature>
<dbReference type="InterPro" id="IPR006153">
    <property type="entry name" value="Cation/H_exchanger_TM"/>
</dbReference>
<dbReference type="GO" id="GO:1902600">
    <property type="term" value="P:proton transmembrane transport"/>
    <property type="evidence" value="ECO:0007669"/>
    <property type="project" value="InterPro"/>
</dbReference>
<keyword evidence="2" id="KW-0813">Transport</keyword>
<feature type="transmembrane region" description="Helical" evidence="9">
    <location>
        <begin position="153"/>
        <end position="173"/>
    </location>
</feature>
<dbReference type="PANTHER" id="PTHR32507:SF0">
    <property type="entry name" value="NA(+)_H(+) ANTIPORTER 2-RELATED"/>
    <property type="match status" value="1"/>
</dbReference>
<evidence type="ECO:0000256" key="5">
    <source>
        <dbReference type="ARBA" id="ARBA00022692"/>
    </source>
</evidence>
<keyword evidence="8 9" id="KW-0472">Membrane</keyword>
<keyword evidence="6 9" id="KW-1133">Transmembrane helix</keyword>
<feature type="transmembrane region" description="Helical" evidence="9">
    <location>
        <begin position="92"/>
        <end position="114"/>
    </location>
</feature>
<accession>A0A7S8J0F3</accession>
<proteinExistence type="predicted"/>
<evidence type="ECO:0000256" key="9">
    <source>
        <dbReference type="SAM" id="Phobius"/>
    </source>
</evidence>
<dbReference type="Proteomes" id="UP000593737">
    <property type="component" value="Chromosome"/>
</dbReference>
<feature type="transmembrane region" description="Helical" evidence="9">
    <location>
        <begin position="120"/>
        <end position="141"/>
    </location>
</feature>
<protein>
    <recommendedName>
        <fullName evidence="10">Cation/H+ exchanger transmembrane domain-containing protein</fullName>
    </recommendedName>
</protein>
<feature type="transmembrane region" description="Helical" evidence="9">
    <location>
        <begin position="6"/>
        <end position="27"/>
    </location>
</feature>
<sequence>MESLSVELVLGLTGLVILVGLAGELVFKRTGIPSVLFLMGFGILLGPVFHVAEPTAVMKLAPYFGTLALLIILFDGGINLHIMKVVRETPIALLYSVMVFGMTILTIMGFYVWITHASWLHGLLLGTILGGTAAAIIIPVTSHMSSLRDSTKVMLSLDSAISEVFVVVLALALMGTMKDPDGGGHFIREVFHAFWDAIMLALLAGALWARLLAWLEGQALSYMLTMAAILVLYYVAELIGANGAITILLFGLVLSNMEFLVGHMVRPIRMLIGYELDQAKFVLSEFMKRMHEELSFLVRTFFYVLLGLILDFSSLTIEIALMSLSLFCIVVLVRAGVTEGLSRVTDSWSMSERLVIAAMFPRGVATAVMAFLPISTGIPGTELFPIYALTVIVLCVLGMTLVLTLYQRRHPSGSTESVPEPSVS</sequence>
<keyword evidence="3" id="KW-0050">Antiport</keyword>
<dbReference type="EMBL" id="CP047423">
    <property type="protein sequence ID" value="QPD05283.1"/>
    <property type="molecule type" value="Genomic_DNA"/>
</dbReference>
<keyword evidence="4" id="KW-1003">Cell membrane</keyword>
<dbReference type="Pfam" id="PF00999">
    <property type="entry name" value="Na_H_Exchanger"/>
    <property type="match status" value="1"/>
</dbReference>
<evidence type="ECO:0000259" key="10">
    <source>
        <dbReference type="Pfam" id="PF00999"/>
    </source>
</evidence>
<dbReference type="GO" id="GO:0015297">
    <property type="term" value="F:antiporter activity"/>
    <property type="evidence" value="ECO:0007669"/>
    <property type="project" value="UniProtKB-KW"/>
</dbReference>
<feature type="transmembrane region" description="Helical" evidence="9">
    <location>
        <begin position="242"/>
        <end position="261"/>
    </location>
</feature>
<feature type="transmembrane region" description="Helical" evidence="9">
    <location>
        <begin position="34"/>
        <end position="51"/>
    </location>
</feature>
<organism evidence="11 12">
    <name type="scientific">Candidatus Nitrospira kreftii</name>
    <dbReference type="NCBI Taxonomy" id="2652173"/>
    <lineage>
        <taxon>Bacteria</taxon>
        <taxon>Pseudomonadati</taxon>
        <taxon>Nitrospirota</taxon>
        <taxon>Nitrospiria</taxon>
        <taxon>Nitrospirales</taxon>
        <taxon>Nitrospiraceae</taxon>
        <taxon>Nitrospira</taxon>
    </lineage>
</organism>